<dbReference type="InterPro" id="IPR036603">
    <property type="entry name" value="RBP11-like"/>
</dbReference>
<keyword evidence="4" id="KW-0804">Transcription</keyword>
<sequence>MSKHIFEMRGDAPHRVFSAAKPDPAERGLRYPEKVRRRLRMHCCKETPEELVFDLIGIDVSIANALRRIMLAEVPTMAIETVYMEMNTSIIFDEVLSHRLGLVPLNVDPRTFSEVETLRQKVLKEYTTRDGHKRVQNEEDAEEQETELLDENNTVVFRLHRRCVRPADADPAAPPYTEGVYSGHFEWIPQGTQAERFPDGLRPLHDDILLAKLRAGQEIALEMHCRKGVGKDHAKYSPVATASYRLAPRITLAQRVAGAAARELVAACPMNVFDIEDGEGEGEGGAVAVVARPRDCTMCRECIRPPGWAERVTLARESNHFIFSVEPCGALPARVIVKEAVRVLRAKAHGLLAYFEEVEKKRNLT</sequence>
<dbReference type="GO" id="GO:0006351">
    <property type="term" value="P:DNA-templated transcription"/>
    <property type="evidence" value="ECO:0007669"/>
    <property type="project" value="InterPro"/>
</dbReference>
<gene>
    <name evidence="8" type="ORF">JKP88DRAFT_350866</name>
</gene>
<accession>A0A836C8K2</accession>
<dbReference type="EMBL" id="JAFCMP010000530">
    <property type="protein sequence ID" value="KAG5177055.1"/>
    <property type="molecule type" value="Genomic_DNA"/>
</dbReference>
<dbReference type="Proteomes" id="UP000664859">
    <property type="component" value="Unassembled WGS sequence"/>
</dbReference>
<evidence type="ECO:0000256" key="5">
    <source>
        <dbReference type="ARBA" id="ARBA00023242"/>
    </source>
</evidence>
<feature type="domain" description="DNA-directed RNA polymerase RpoA/D/Rpb3-type" evidence="7">
    <location>
        <begin position="50"/>
        <end position="354"/>
    </location>
</feature>
<keyword evidence="3 8" id="KW-0240">DNA-directed RNA polymerase</keyword>
<dbReference type="GO" id="GO:0003899">
    <property type="term" value="F:DNA-directed RNA polymerase activity"/>
    <property type="evidence" value="ECO:0007669"/>
    <property type="project" value="InterPro"/>
</dbReference>
<dbReference type="InterPro" id="IPR036643">
    <property type="entry name" value="RNApol_insert_sf"/>
</dbReference>
<evidence type="ECO:0000256" key="3">
    <source>
        <dbReference type="ARBA" id="ARBA00022478"/>
    </source>
</evidence>
<dbReference type="InterPro" id="IPR011262">
    <property type="entry name" value="DNA-dir_RNA_pol_insert"/>
</dbReference>
<dbReference type="HAMAP" id="MF_00320">
    <property type="entry name" value="RNApol_arch_Rpo3"/>
    <property type="match status" value="1"/>
</dbReference>
<evidence type="ECO:0000313" key="9">
    <source>
        <dbReference type="Proteomes" id="UP000664859"/>
    </source>
</evidence>
<keyword evidence="9" id="KW-1185">Reference proteome</keyword>
<dbReference type="InterPro" id="IPR001514">
    <property type="entry name" value="DNA-dir_RNA_pol_30-40kDasu_CS"/>
</dbReference>
<dbReference type="PANTHER" id="PTHR11800">
    <property type="entry name" value="DNA-DIRECTED RNA POLYMERASE"/>
    <property type="match status" value="1"/>
</dbReference>
<dbReference type="GO" id="GO:0046983">
    <property type="term" value="F:protein dimerization activity"/>
    <property type="evidence" value="ECO:0007669"/>
    <property type="project" value="InterPro"/>
</dbReference>
<dbReference type="Pfam" id="PF01000">
    <property type="entry name" value="RNA_pol_A_bac"/>
    <property type="match status" value="1"/>
</dbReference>
<evidence type="ECO:0000313" key="8">
    <source>
        <dbReference type="EMBL" id="KAG5177055.1"/>
    </source>
</evidence>
<dbReference type="PANTHER" id="PTHR11800:SF13">
    <property type="entry name" value="DNA-DIRECTED RNA POLYMERASES I AND III SUBUNIT RPAC1"/>
    <property type="match status" value="1"/>
</dbReference>
<comment type="subcellular location">
    <subcellularLocation>
        <location evidence="1">Nucleus</location>
    </subcellularLocation>
</comment>
<proteinExistence type="inferred from homology"/>
<keyword evidence="5" id="KW-0539">Nucleus</keyword>
<evidence type="ECO:0000259" key="7">
    <source>
        <dbReference type="SMART" id="SM00662"/>
    </source>
</evidence>
<dbReference type="OrthoDB" id="270173at2759"/>
<dbReference type="SUPFAM" id="SSF56553">
    <property type="entry name" value="Insert subdomain of RNA polymerase alpha subunit"/>
    <property type="match status" value="1"/>
</dbReference>
<dbReference type="AlphaFoldDB" id="A0A836C8K2"/>
<reference evidence="8" key="1">
    <citation type="submission" date="2021-02" db="EMBL/GenBank/DDBJ databases">
        <title>First Annotated Genome of the Yellow-green Alga Tribonema minus.</title>
        <authorList>
            <person name="Mahan K.M."/>
        </authorList>
    </citation>
    <scope>NUCLEOTIDE SEQUENCE</scope>
    <source>
        <strain evidence="8">UTEX B ZZ1240</strain>
    </source>
</reference>
<dbReference type="GO" id="GO:0005666">
    <property type="term" value="C:RNA polymerase III complex"/>
    <property type="evidence" value="ECO:0007669"/>
    <property type="project" value="TreeGrafter"/>
</dbReference>
<dbReference type="SMART" id="SM00662">
    <property type="entry name" value="RPOLD"/>
    <property type="match status" value="1"/>
</dbReference>
<evidence type="ECO:0000256" key="4">
    <source>
        <dbReference type="ARBA" id="ARBA00023163"/>
    </source>
</evidence>
<comment type="caution">
    <text evidence="8">The sequence shown here is derived from an EMBL/GenBank/DDBJ whole genome shotgun (WGS) entry which is preliminary data.</text>
</comment>
<protein>
    <recommendedName>
        <fullName evidence="2">DNA-directed RNA polymerases I and III subunit RPAC1</fullName>
    </recommendedName>
</protein>
<dbReference type="InterPro" id="IPR050518">
    <property type="entry name" value="Rpo3/RPB3_RNA_Pol_subunit"/>
</dbReference>
<dbReference type="GO" id="GO:0003677">
    <property type="term" value="F:DNA binding"/>
    <property type="evidence" value="ECO:0007669"/>
    <property type="project" value="InterPro"/>
</dbReference>
<dbReference type="InterPro" id="IPR033901">
    <property type="entry name" value="RNAPI/III_AC40"/>
</dbReference>
<evidence type="ECO:0000256" key="6">
    <source>
        <dbReference type="ARBA" id="ARBA00025804"/>
    </source>
</evidence>
<dbReference type="InterPro" id="IPR022842">
    <property type="entry name" value="RNAP_Rpo3/Rpb3/RPAC1"/>
</dbReference>
<dbReference type="InterPro" id="IPR011263">
    <property type="entry name" value="DNA-dir_RNA_pol_RpoA/D/Rpb3"/>
</dbReference>
<dbReference type="Gene3D" id="2.170.120.12">
    <property type="entry name" value="DNA-directed RNA polymerase, insert domain"/>
    <property type="match status" value="1"/>
</dbReference>
<evidence type="ECO:0000256" key="2">
    <source>
        <dbReference type="ARBA" id="ARBA00022083"/>
    </source>
</evidence>
<dbReference type="PROSITE" id="PS00446">
    <property type="entry name" value="RNA_POL_D_30KD"/>
    <property type="match status" value="1"/>
</dbReference>
<organism evidence="8 9">
    <name type="scientific">Tribonema minus</name>
    <dbReference type="NCBI Taxonomy" id="303371"/>
    <lineage>
        <taxon>Eukaryota</taxon>
        <taxon>Sar</taxon>
        <taxon>Stramenopiles</taxon>
        <taxon>Ochrophyta</taxon>
        <taxon>PX clade</taxon>
        <taxon>Xanthophyceae</taxon>
        <taxon>Tribonematales</taxon>
        <taxon>Tribonemataceae</taxon>
        <taxon>Tribonema</taxon>
    </lineage>
</organism>
<dbReference type="CDD" id="cd07032">
    <property type="entry name" value="RNAP_I_II_AC40"/>
    <property type="match status" value="1"/>
</dbReference>
<dbReference type="GO" id="GO:0005736">
    <property type="term" value="C:RNA polymerase I complex"/>
    <property type="evidence" value="ECO:0007669"/>
    <property type="project" value="TreeGrafter"/>
</dbReference>
<comment type="similarity">
    <text evidence="6">Belongs to the archaeal Rpo3/eukaryotic RPB3 RNA polymerase subunit family.</text>
</comment>
<evidence type="ECO:0000256" key="1">
    <source>
        <dbReference type="ARBA" id="ARBA00004123"/>
    </source>
</evidence>
<dbReference type="SUPFAM" id="SSF55257">
    <property type="entry name" value="RBP11-like subunits of RNA polymerase"/>
    <property type="match status" value="1"/>
</dbReference>
<name>A0A836C8K2_9STRA</name>
<dbReference type="Pfam" id="PF01193">
    <property type="entry name" value="RNA_pol_L"/>
    <property type="match status" value="1"/>
</dbReference>
<dbReference type="Gene3D" id="3.30.1360.10">
    <property type="entry name" value="RNA polymerase, RBP11-like subunit"/>
    <property type="match status" value="1"/>
</dbReference>